<evidence type="ECO:0000256" key="2">
    <source>
        <dbReference type="ARBA" id="ARBA00022448"/>
    </source>
</evidence>
<keyword evidence="5" id="KW-0762">Sugar transport</keyword>
<keyword evidence="11 12" id="KW-0472">Membrane</keyword>
<evidence type="ECO:0000256" key="1">
    <source>
        <dbReference type="ARBA" id="ARBA00004429"/>
    </source>
</evidence>
<dbReference type="Gene3D" id="3.40.930.10">
    <property type="entry name" value="Mannitol-specific EII, Chain A"/>
    <property type="match status" value="1"/>
</dbReference>
<dbReference type="InterPro" id="IPR003501">
    <property type="entry name" value="PTS_EIIB_2/3"/>
</dbReference>
<evidence type="ECO:0000256" key="11">
    <source>
        <dbReference type="ARBA" id="ARBA00023136"/>
    </source>
</evidence>
<dbReference type="InterPro" id="IPR002178">
    <property type="entry name" value="PTS_EIIA_type-2_dom"/>
</dbReference>
<evidence type="ECO:0000313" key="16">
    <source>
        <dbReference type="EMBL" id="MFC7579697.1"/>
    </source>
</evidence>
<sequence length="679" mass="68551">MSHRLITPELVGLGVEDPGDKHAVIARLADMVSAAGRADRDGLEAAFEEREAQFATGMPGGIAIPHCRTAAVREASLALLRLSTPVDFGAGDGPADLVIGIAAPDESGSEHMKLLAKLSRALVKADFVAALRGASTPQEAADLVLGVVQPPATAPAAPPAARQGDRPVILAVTSCPTGIAHTYMAAEAIEQAGAERGAEIHTETQGSGGITPFPQEVIDRADALIVSADVNITGRGRFAGLPVIESDTNTAISDAPALVDRALAAIADPSAPRVAASRSGDASAAEGAGASGAHLGWGRRIQQAVMTGVSYMIPFVAAGGLLTALGFLVGGYDVAFVSQDVALKYSLWNLPEAQSYVSNGATLITDHAGLSLYLGAVFNALGGWGMGFLVAALSGYIAFGLAGRPGIAPGFIGGALSVAIGAGFIGGLVTGILCGLIAMWLASLGAPRWLSGLMPVAIIPLVTTLVVGSLMLMLLGRPLAAVMTGLQSWLTGMTGSSAILLGIVLGLMMCFDLGGPVNKAAYLFATAGLSSATDASYQIMAAVMAAGMVPPLAMALSTALRPRLYTSAERQNGTAAWLLGASFISEGAIPFAASDPLRVIPSMMAGGAVTGAMSMALHVGSKAPHGGIFVFFAVDPIWGFLLSIVAGMIVSALLVTLLKAAARRKAAGAAEPAGAPTAV</sequence>
<evidence type="ECO:0000259" key="13">
    <source>
        <dbReference type="PROSITE" id="PS51094"/>
    </source>
</evidence>
<dbReference type="Pfam" id="PF00359">
    <property type="entry name" value="PTS_EIIA_2"/>
    <property type="match status" value="1"/>
</dbReference>
<dbReference type="EMBL" id="JBHTEF010000001">
    <property type="protein sequence ID" value="MFC7579697.1"/>
    <property type="molecule type" value="Genomic_DNA"/>
</dbReference>
<comment type="caution">
    <text evidence="16">The sequence shown here is derived from an EMBL/GenBank/DDBJ whole genome shotgun (WGS) entry which is preliminary data.</text>
</comment>
<dbReference type="Pfam" id="PF02302">
    <property type="entry name" value="PTS_IIB"/>
    <property type="match status" value="1"/>
</dbReference>
<feature type="transmembrane region" description="Helical" evidence="12">
    <location>
        <begin position="637"/>
        <end position="658"/>
    </location>
</feature>
<evidence type="ECO:0000313" key="17">
    <source>
        <dbReference type="Proteomes" id="UP001596527"/>
    </source>
</evidence>
<dbReference type="InterPro" id="IPR006327">
    <property type="entry name" value="PTS_IIC_fruc"/>
</dbReference>
<evidence type="ECO:0000256" key="10">
    <source>
        <dbReference type="ARBA" id="ARBA00022989"/>
    </source>
</evidence>
<dbReference type="InterPro" id="IPR003353">
    <property type="entry name" value="PTS_IIB_fruc"/>
</dbReference>
<dbReference type="InterPro" id="IPR050864">
    <property type="entry name" value="Bacterial_PTS_Sugar_Transport"/>
</dbReference>
<feature type="transmembrane region" description="Helical" evidence="12">
    <location>
        <begin position="497"/>
        <end position="517"/>
    </location>
</feature>
<accession>A0ABW2SI68</accession>
<dbReference type="CDD" id="cd05569">
    <property type="entry name" value="PTS_IIB_fructose"/>
    <property type="match status" value="1"/>
</dbReference>
<keyword evidence="2" id="KW-0813">Transport</keyword>
<evidence type="ECO:0000259" key="15">
    <source>
        <dbReference type="PROSITE" id="PS51104"/>
    </source>
</evidence>
<feature type="transmembrane region" description="Helical" evidence="12">
    <location>
        <begin position="411"/>
        <end position="441"/>
    </location>
</feature>
<dbReference type="PROSITE" id="PS51099">
    <property type="entry name" value="PTS_EIIB_TYPE_2"/>
    <property type="match status" value="1"/>
</dbReference>
<dbReference type="SUPFAM" id="SSF52794">
    <property type="entry name" value="PTS system IIB component-like"/>
    <property type="match status" value="1"/>
</dbReference>
<dbReference type="InterPro" id="IPR016152">
    <property type="entry name" value="PTrfase/Anion_transptr"/>
</dbReference>
<keyword evidence="6" id="KW-0808">Transferase</keyword>
<dbReference type="RefSeq" id="WP_380971131.1">
    <property type="nucleotide sequence ID" value="NZ_JBHTEF010000001.1"/>
</dbReference>
<feature type="domain" description="PTS EIIA type-2" evidence="13">
    <location>
        <begin position="4"/>
        <end position="147"/>
    </location>
</feature>
<proteinExistence type="predicted"/>
<evidence type="ECO:0000256" key="4">
    <source>
        <dbReference type="ARBA" id="ARBA00022553"/>
    </source>
</evidence>
<name>A0ABW2SI68_9ACTO</name>
<evidence type="ECO:0000256" key="6">
    <source>
        <dbReference type="ARBA" id="ARBA00022679"/>
    </source>
</evidence>
<feature type="transmembrane region" description="Helical" evidence="12">
    <location>
        <begin position="372"/>
        <end position="399"/>
    </location>
</feature>
<evidence type="ECO:0000256" key="12">
    <source>
        <dbReference type="SAM" id="Phobius"/>
    </source>
</evidence>
<evidence type="ECO:0000256" key="3">
    <source>
        <dbReference type="ARBA" id="ARBA00022475"/>
    </source>
</evidence>
<evidence type="ECO:0000256" key="5">
    <source>
        <dbReference type="ARBA" id="ARBA00022597"/>
    </source>
</evidence>
<keyword evidence="4" id="KW-0597">Phosphoprotein</keyword>
<evidence type="ECO:0000256" key="9">
    <source>
        <dbReference type="ARBA" id="ARBA00022777"/>
    </source>
</evidence>
<evidence type="ECO:0000259" key="14">
    <source>
        <dbReference type="PROSITE" id="PS51099"/>
    </source>
</evidence>
<feature type="domain" description="PTS EIIC type-2" evidence="15">
    <location>
        <begin position="301"/>
        <end position="668"/>
    </location>
</feature>
<dbReference type="InterPro" id="IPR013011">
    <property type="entry name" value="PTS_EIIB_2"/>
</dbReference>
<dbReference type="InterPro" id="IPR013014">
    <property type="entry name" value="PTS_EIIC_2"/>
</dbReference>
<feature type="transmembrane region" description="Helical" evidence="12">
    <location>
        <begin position="599"/>
        <end position="617"/>
    </location>
</feature>
<keyword evidence="7" id="KW-0598">Phosphotransferase system</keyword>
<dbReference type="Proteomes" id="UP001596527">
    <property type="component" value="Unassembled WGS sequence"/>
</dbReference>
<dbReference type="Gene3D" id="3.40.50.2300">
    <property type="match status" value="1"/>
</dbReference>
<keyword evidence="8 12" id="KW-0812">Transmembrane</keyword>
<comment type="subcellular location">
    <subcellularLocation>
        <location evidence="1">Cell inner membrane</location>
        <topology evidence="1">Multi-pass membrane protein</topology>
    </subcellularLocation>
</comment>
<dbReference type="PANTHER" id="PTHR30505">
    <property type="entry name" value="FRUCTOSE-LIKE PERMEASE"/>
    <property type="match status" value="1"/>
</dbReference>
<organism evidence="16 17">
    <name type="scientific">Schaalia naturae</name>
    <dbReference type="NCBI Taxonomy" id="635203"/>
    <lineage>
        <taxon>Bacteria</taxon>
        <taxon>Bacillati</taxon>
        <taxon>Actinomycetota</taxon>
        <taxon>Actinomycetes</taxon>
        <taxon>Actinomycetales</taxon>
        <taxon>Actinomycetaceae</taxon>
        <taxon>Schaalia</taxon>
    </lineage>
</organism>
<keyword evidence="10 12" id="KW-1133">Transmembrane helix</keyword>
<feature type="domain" description="PTS EIIB type-2" evidence="14">
    <location>
        <begin position="169"/>
        <end position="264"/>
    </location>
</feature>
<feature type="transmembrane region" description="Helical" evidence="12">
    <location>
        <begin position="309"/>
        <end position="329"/>
    </location>
</feature>
<dbReference type="CDD" id="cd00211">
    <property type="entry name" value="PTS_IIA_fru"/>
    <property type="match status" value="1"/>
</dbReference>
<feature type="transmembrane region" description="Helical" evidence="12">
    <location>
        <begin position="537"/>
        <end position="560"/>
    </location>
</feature>
<keyword evidence="9" id="KW-0418">Kinase</keyword>
<evidence type="ECO:0000256" key="8">
    <source>
        <dbReference type="ARBA" id="ARBA00022692"/>
    </source>
</evidence>
<reference evidence="17" key="1">
    <citation type="journal article" date="2019" name="Int. J. Syst. Evol. Microbiol.">
        <title>The Global Catalogue of Microorganisms (GCM) 10K type strain sequencing project: providing services to taxonomists for standard genome sequencing and annotation.</title>
        <authorList>
            <consortium name="The Broad Institute Genomics Platform"/>
            <consortium name="The Broad Institute Genome Sequencing Center for Infectious Disease"/>
            <person name="Wu L."/>
            <person name="Ma J."/>
        </authorList>
    </citation>
    <scope>NUCLEOTIDE SEQUENCE [LARGE SCALE GENOMIC DNA]</scope>
    <source>
        <strain evidence="17">CCUG 56698</strain>
    </source>
</reference>
<dbReference type="PANTHER" id="PTHR30505:SF0">
    <property type="entry name" value="FRUCTOSE-LIKE PTS SYSTEM EIIBC COMPONENT-RELATED"/>
    <property type="match status" value="1"/>
</dbReference>
<dbReference type="NCBIfam" id="TIGR00829">
    <property type="entry name" value="FRU"/>
    <property type="match status" value="1"/>
</dbReference>
<dbReference type="InterPro" id="IPR036095">
    <property type="entry name" value="PTS_EIIB-like_sf"/>
</dbReference>
<evidence type="ECO:0000256" key="7">
    <source>
        <dbReference type="ARBA" id="ARBA00022683"/>
    </source>
</evidence>
<dbReference type="PROSITE" id="PS51104">
    <property type="entry name" value="PTS_EIIC_TYPE_2"/>
    <property type="match status" value="1"/>
</dbReference>
<protein>
    <submittedName>
        <fullName evidence="16">Fructose-specific PTS transporter subunit EIIC</fullName>
    </submittedName>
</protein>
<keyword evidence="3" id="KW-1003">Cell membrane</keyword>
<dbReference type="PROSITE" id="PS51094">
    <property type="entry name" value="PTS_EIIA_TYPE_2"/>
    <property type="match status" value="1"/>
</dbReference>
<dbReference type="SUPFAM" id="SSF55804">
    <property type="entry name" value="Phoshotransferase/anion transport protein"/>
    <property type="match status" value="1"/>
</dbReference>
<dbReference type="NCBIfam" id="TIGR01427">
    <property type="entry name" value="PTS_IIC_fructo"/>
    <property type="match status" value="1"/>
</dbReference>
<gene>
    <name evidence="16" type="ORF">ACFQWG_00410</name>
</gene>
<keyword evidence="17" id="KW-1185">Reference proteome</keyword>
<feature type="transmembrane region" description="Helical" evidence="12">
    <location>
        <begin position="453"/>
        <end position="476"/>
    </location>
</feature>